<gene>
    <name evidence="8" type="ORF">Bca52824_089263</name>
</gene>
<keyword evidence="9" id="KW-1185">Reference proteome</keyword>
<name>A0A8X7PE89_BRACI</name>
<dbReference type="PANTHER" id="PTHR45650:SF25">
    <property type="entry name" value="GENOME ASSEMBLY, CHROMOSOME: A08"/>
    <property type="match status" value="1"/>
</dbReference>
<dbReference type="PANTHER" id="PTHR45650">
    <property type="entry name" value="GDSL-LIKE LIPASE/ACYLHYDROLASE-RELATED"/>
    <property type="match status" value="1"/>
</dbReference>
<evidence type="ECO:0000256" key="1">
    <source>
        <dbReference type="ARBA" id="ARBA00004613"/>
    </source>
</evidence>
<protein>
    <submittedName>
        <fullName evidence="8">Uncharacterized protein</fullName>
    </submittedName>
</protein>
<proteinExistence type="inferred from homology"/>
<comment type="caution">
    <text evidence="8">The sequence shown here is derived from an EMBL/GenBank/DDBJ whole genome shotgun (WGS) entry which is preliminary data.</text>
</comment>
<dbReference type="Gene3D" id="3.40.50.1110">
    <property type="entry name" value="SGNH hydrolase"/>
    <property type="match status" value="1"/>
</dbReference>
<dbReference type="GO" id="GO:0005576">
    <property type="term" value="C:extracellular region"/>
    <property type="evidence" value="ECO:0007669"/>
    <property type="project" value="UniProtKB-SubCell"/>
</dbReference>
<keyword evidence="3" id="KW-0964">Secreted</keyword>
<keyword evidence="6" id="KW-0442">Lipid degradation</keyword>
<organism evidence="8 9">
    <name type="scientific">Brassica carinata</name>
    <name type="common">Ethiopian mustard</name>
    <name type="synonym">Abyssinian cabbage</name>
    <dbReference type="NCBI Taxonomy" id="52824"/>
    <lineage>
        <taxon>Eukaryota</taxon>
        <taxon>Viridiplantae</taxon>
        <taxon>Streptophyta</taxon>
        <taxon>Embryophyta</taxon>
        <taxon>Tracheophyta</taxon>
        <taxon>Spermatophyta</taxon>
        <taxon>Magnoliopsida</taxon>
        <taxon>eudicotyledons</taxon>
        <taxon>Gunneridae</taxon>
        <taxon>Pentapetalae</taxon>
        <taxon>rosids</taxon>
        <taxon>malvids</taxon>
        <taxon>Brassicales</taxon>
        <taxon>Brassicaceae</taxon>
        <taxon>Brassiceae</taxon>
        <taxon>Brassica</taxon>
    </lineage>
</organism>
<dbReference type="InterPro" id="IPR036514">
    <property type="entry name" value="SGNH_hydro_sf"/>
</dbReference>
<dbReference type="GO" id="GO:0016788">
    <property type="term" value="F:hydrolase activity, acting on ester bonds"/>
    <property type="evidence" value="ECO:0007669"/>
    <property type="project" value="InterPro"/>
</dbReference>
<keyword evidence="7" id="KW-0443">Lipid metabolism</keyword>
<evidence type="ECO:0000256" key="3">
    <source>
        <dbReference type="ARBA" id="ARBA00022525"/>
    </source>
</evidence>
<dbReference type="GO" id="GO:0016042">
    <property type="term" value="P:lipid catabolic process"/>
    <property type="evidence" value="ECO:0007669"/>
    <property type="project" value="UniProtKB-KW"/>
</dbReference>
<keyword evidence="5" id="KW-0378">Hydrolase</keyword>
<evidence type="ECO:0000256" key="4">
    <source>
        <dbReference type="ARBA" id="ARBA00022729"/>
    </source>
</evidence>
<comment type="subcellular location">
    <subcellularLocation>
        <location evidence="1">Secreted</location>
    </subcellularLocation>
</comment>
<evidence type="ECO:0000256" key="5">
    <source>
        <dbReference type="ARBA" id="ARBA00022801"/>
    </source>
</evidence>
<reference evidence="8 9" key="1">
    <citation type="submission" date="2020-02" db="EMBL/GenBank/DDBJ databases">
        <authorList>
            <person name="Ma Q."/>
            <person name="Huang Y."/>
            <person name="Song X."/>
            <person name="Pei D."/>
        </authorList>
    </citation>
    <scope>NUCLEOTIDE SEQUENCE [LARGE SCALE GENOMIC DNA]</scope>
    <source>
        <strain evidence="8">Sxm20200214</strain>
        <tissue evidence="8">Leaf</tissue>
    </source>
</reference>
<dbReference type="OrthoDB" id="10298866at2759"/>
<evidence type="ECO:0000313" key="8">
    <source>
        <dbReference type="EMBL" id="KAG2249635.1"/>
    </source>
</evidence>
<dbReference type="AlphaFoldDB" id="A0A8X7PE89"/>
<dbReference type="Pfam" id="PF00657">
    <property type="entry name" value="Lipase_GDSL"/>
    <property type="match status" value="1"/>
</dbReference>
<comment type="similarity">
    <text evidence="2">Belongs to the 'GDSL' lipolytic enzyme family.</text>
</comment>
<keyword evidence="4" id="KW-0732">Signal</keyword>
<evidence type="ECO:0000313" key="9">
    <source>
        <dbReference type="Proteomes" id="UP000886595"/>
    </source>
</evidence>
<accession>A0A8X7PE89</accession>
<evidence type="ECO:0000256" key="7">
    <source>
        <dbReference type="ARBA" id="ARBA00023098"/>
    </source>
</evidence>
<evidence type="ECO:0000256" key="6">
    <source>
        <dbReference type="ARBA" id="ARBA00022963"/>
    </source>
</evidence>
<dbReference type="EMBL" id="JAAMPC010000017">
    <property type="protein sequence ID" value="KAG2249635.1"/>
    <property type="molecule type" value="Genomic_DNA"/>
</dbReference>
<evidence type="ECO:0000256" key="2">
    <source>
        <dbReference type="ARBA" id="ARBA00008668"/>
    </source>
</evidence>
<sequence>MATYINLHLLCKDHNHMLFGEKIQLFQLGARNVALFGICKIGCTPRIVASLGGGVGCAEEVNQAADIFNNKLKTLVVDLNNQLSRGKFTYVDLFSGNAEDFASCCCTVEPGQELCAVNGTVCPDRTNLEEDELSYESLIRVRMIYLFYDDGLDRSISLNRSSILIASAMAFKNSSLWRSSLGTPTWYGIEESPRLICEALV</sequence>
<dbReference type="InterPro" id="IPR051238">
    <property type="entry name" value="GDSL_esterase/lipase"/>
</dbReference>
<dbReference type="InterPro" id="IPR001087">
    <property type="entry name" value="GDSL"/>
</dbReference>
<dbReference type="Proteomes" id="UP000886595">
    <property type="component" value="Unassembled WGS sequence"/>
</dbReference>